<protein>
    <submittedName>
        <fullName evidence="1">Peptidase</fullName>
    </submittedName>
</protein>
<evidence type="ECO:0000313" key="1">
    <source>
        <dbReference type="EMBL" id="TYA64109.1"/>
    </source>
</evidence>
<dbReference type="Gene3D" id="2.40.70.10">
    <property type="entry name" value="Acid Proteases"/>
    <property type="match status" value="1"/>
</dbReference>
<dbReference type="EMBL" id="VSDQ01000893">
    <property type="protein sequence ID" value="TYA64109.1"/>
    <property type="molecule type" value="Genomic_DNA"/>
</dbReference>
<sequence length="41" mass="4723">NLTLSTRDDMKFPVLIGRQFLSHKFIVDVDLENVSFNSKTP</sequence>
<organism evidence="1 2">
    <name type="scientific">Seonamhaeicola marinus</name>
    <dbReference type="NCBI Taxonomy" id="1912246"/>
    <lineage>
        <taxon>Bacteria</taxon>
        <taxon>Pseudomonadati</taxon>
        <taxon>Bacteroidota</taxon>
        <taxon>Flavobacteriia</taxon>
        <taxon>Flavobacteriales</taxon>
        <taxon>Flavobacteriaceae</taxon>
    </lineage>
</organism>
<comment type="caution">
    <text evidence="1">The sequence shown here is derived from an EMBL/GenBank/DDBJ whole genome shotgun (WGS) entry which is preliminary data.</text>
</comment>
<gene>
    <name evidence="1" type="ORF">FUA24_24655</name>
</gene>
<feature type="non-terminal residue" evidence="1">
    <location>
        <position position="1"/>
    </location>
</feature>
<name>A0A5D0H0V1_9FLAO</name>
<dbReference type="Proteomes" id="UP000323930">
    <property type="component" value="Unassembled WGS sequence"/>
</dbReference>
<accession>A0A5D0H0V1</accession>
<reference evidence="1 2" key="1">
    <citation type="submission" date="2019-08" db="EMBL/GenBank/DDBJ databases">
        <title>Seonamhaeicola sediminis sp. nov., isolated from marine sediment.</title>
        <authorList>
            <person name="Cao W.R."/>
        </authorList>
    </citation>
    <scope>NUCLEOTIDE SEQUENCE [LARGE SCALE GENOMIC DNA]</scope>
    <source>
        <strain evidence="1 2">B011</strain>
    </source>
</reference>
<keyword evidence="2" id="KW-1185">Reference proteome</keyword>
<dbReference type="SUPFAM" id="SSF50630">
    <property type="entry name" value="Acid proteases"/>
    <property type="match status" value="1"/>
</dbReference>
<evidence type="ECO:0000313" key="2">
    <source>
        <dbReference type="Proteomes" id="UP000323930"/>
    </source>
</evidence>
<dbReference type="InterPro" id="IPR021109">
    <property type="entry name" value="Peptidase_aspartic_dom_sf"/>
</dbReference>
<proteinExistence type="predicted"/>
<dbReference type="AlphaFoldDB" id="A0A5D0H0V1"/>